<sequence length="53" mass="6188">MENKRRIDRETVVNALQLYDKEKLPSRQVAKLIRISPTQTKRILKDAGVIRTP</sequence>
<comment type="caution">
    <text evidence="1">The sequence shown here is derived from an EMBL/GenBank/DDBJ whole genome shotgun (WGS) entry which is preliminary data.</text>
</comment>
<organism evidence="1">
    <name type="scientific">marine sediment metagenome</name>
    <dbReference type="NCBI Taxonomy" id="412755"/>
    <lineage>
        <taxon>unclassified sequences</taxon>
        <taxon>metagenomes</taxon>
        <taxon>ecological metagenomes</taxon>
    </lineage>
</organism>
<gene>
    <name evidence="1" type="ORF">S03H2_62323</name>
</gene>
<proteinExistence type="predicted"/>
<evidence type="ECO:0000313" key="1">
    <source>
        <dbReference type="EMBL" id="GAH76961.1"/>
    </source>
</evidence>
<protein>
    <submittedName>
        <fullName evidence="1">Uncharacterized protein</fullName>
    </submittedName>
</protein>
<dbReference type="EMBL" id="BARU01040300">
    <property type="protein sequence ID" value="GAH76961.1"/>
    <property type="molecule type" value="Genomic_DNA"/>
</dbReference>
<dbReference type="AlphaFoldDB" id="X1I3K9"/>
<name>X1I3K9_9ZZZZ</name>
<accession>X1I3K9</accession>
<reference evidence="1" key="1">
    <citation type="journal article" date="2014" name="Front. Microbiol.">
        <title>High frequency of phylogenetically diverse reductive dehalogenase-homologous genes in deep subseafloor sedimentary metagenomes.</title>
        <authorList>
            <person name="Kawai M."/>
            <person name="Futagami T."/>
            <person name="Toyoda A."/>
            <person name="Takaki Y."/>
            <person name="Nishi S."/>
            <person name="Hori S."/>
            <person name="Arai W."/>
            <person name="Tsubouchi T."/>
            <person name="Morono Y."/>
            <person name="Uchiyama I."/>
            <person name="Ito T."/>
            <person name="Fujiyama A."/>
            <person name="Inagaki F."/>
            <person name="Takami H."/>
        </authorList>
    </citation>
    <scope>NUCLEOTIDE SEQUENCE</scope>
    <source>
        <strain evidence="1">Expedition CK06-06</strain>
    </source>
</reference>
<feature type="non-terminal residue" evidence="1">
    <location>
        <position position="53"/>
    </location>
</feature>